<evidence type="ECO:0000313" key="2">
    <source>
        <dbReference type="EMBL" id="RLT74756.1"/>
    </source>
</evidence>
<name>A0A3L7ZSG9_PARDI</name>
<dbReference type="GO" id="GO:0005524">
    <property type="term" value="F:ATP binding"/>
    <property type="evidence" value="ECO:0007669"/>
    <property type="project" value="InterPro"/>
</dbReference>
<proteinExistence type="predicted"/>
<dbReference type="EMBL" id="RAYI01000005">
    <property type="protein sequence ID" value="RLT74756.1"/>
    <property type="molecule type" value="Genomic_DNA"/>
</dbReference>
<evidence type="ECO:0000313" key="3">
    <source>
        <dbReference type="Proteomes" id="UP000278164"/>
    </source>
</evidence>
<organism evidence="2 3">
    <name type="scientific">Parabacteroides distasonis</name>
    <dbReference type="NCBI Taxonomy" id="823"/>
    <lineage>
        <taxon>Bacteria</taxon>
        <taxon>Pseudomonadati</taxon>
        <taxon>Bacteroidota</taxon>
        <taxon>Bacteroidia</taxon>
        <taxon>Bacteroidales</taxon>
        <taxon>Tannerellaceae</taxon>
        <taxon>Parabacteroides</taxon>
    </lineage>
</organism>
<dbReference type="GO" id="GO:0004386">
    <property type="term" value="F:helicase activity"/>
    <property type="evidence" value="ECO:0007669"/>
    <property type="project" value="UniProtKB-KW"/>
</dbReference>
<dbReference type="GO" id="GO:0006304">
    <property type="term" value="P:DNA modification"/>
    <property type="evidence" value="ECO:0007669"/>
    <property type="project" value="InterPro"/>
</dbReference>
<dbReference type="SMART" id="SM00487">
    <property type="entry name" value="DEXDc"/>
    <property type="match status" value="1"/>
</dbReference>
<accession>A0A3L7ZSG9</accession>
<dbReference type="Gene3D" id="3.40.50.300">
    <property type="entry name" value="P-loop containing nucleotide triphosphate hydrolases"/>
    <property type="match status" value="1"/>
</dbReference>
<sequence length="1333" mass="152234">MKFTSSLKLKLIYVFRINDAAHRGCLKVGEATCDNDNVFGLAPNSKALNESAKKRINQYTQTAGIAYDLLYTELTIYNSKKGLCSFNDKEVHSVLERSGIRKKIFDTENKANEWFITDLETVKRAITAVKEGRESLSSAEVSHDQTPIVFRPEQREAIEKTKKQFKKSNQMLWNAKMRFGKTLSALQVVKDMDFSRTLILTHRPVVDSGWFEDFGKIFYDSPGFAYGSKNNGDSHTSLETRAKQGKCQYVYFVSMQDLRGSELVGGNFDKNNEVFATAWDCIIVDEAHEGTQTELGKAVMQELTKANTKILRLSGTPFNLLDDFKEDEIYTWDYVMEQRAKASWDLTHFGDPNPYASLPTMNIYTYDLGRLLHEFVDEDVAFNFREFFRVDEVGNFIHEKDVKAFLNLISKEDKDSCYSFANEEYRNIFRHTLWMLPGVKEARTMSALLQLHPVFQHFKVVNVAGDGDEDEESKDALAAVEEAIGKDPDATRTITLSCGRLTTGVSVKAWTGVFMLSGSYNTAASSYMQTIFRVQTPATINGRVKEQCYVFDFAPDRTLKVIAETAKISSKAGKTSGNDRKIMGEFLNFCPIISIEGSKMSRFDVPKMLEQLKRVYVERVVRNGFEDKSLYNDELMKLNDLELQEFDDLKKIIGQTKAMPKTNQVDINNQGLTDEQYEELEDLEKKSKKRGKDKRPLTEEEKKRLEELKKKNNNREAAISILRGISIRMPLLIYGAELQDESQEITIDNFASLIDPQSWEEFMPKGVTKQKFNSIKKYYDPEIFCAAGKRIRAMARAADKLSVEERIERITDIFCTFRNPDKETVLTPWRVVNMHLGDCLGGYNFFEKGYETTLSEPRFIDRGEVTANVFAPDSHILEINSKSGLYPLYMAYSIYRTRLKDSLFSVSSIEDEQRIWDKVVAENIFVICKTPMAKSITKRTLIGFRKAKVNTRYFEDLINQIKNKPEHFIKQVDKFITDRTGIKNMKINAIVGNPPYQEVVAQKETANGQKVSVSIFQYFQTISDQLGRYTSLIYPGARWIHRSGKGLEQFGFTQINDPHLCFLKFFPDSTDVFKEVGIADGLSIVMKDTQKKSNGFRYVYSKKGKEVTIEANNPKEELFSLNPLDNEITDSLNCAIIKYGCLHDAILPRSLFSIESDFVEKNPMLVIDYHEGDNYDPESEIKLFTNDKAGKSGRAKWYIANKDVITTGREHLNRWKVIVSSANAGGQKRSNQIAIVDNHSAFGRSRVALKTFATEQEAKNFFKYATSEIIRFAFLLTDESLTSLAKKVPDLLNYSDDNGIVDYSSNINAQLYELFGIDEKNQQHIRDVLATKE</sequence>
<dbReference type="InterPro" id="IPR011639">
    <property type="entry name" value="MethylTrfase_TaqI-like_dom"/>
</dbReference>
<dbReference type="InterPro" id="IPR014001">
    <property type="entry name" value="Helicase_ATP-bd"/>
</dbReference>
<keyword evidence="2" id="KW-0547">Nucleotide-binding</keyword>
<dbReference type="InterPro" id="IPR006935">
    <property type="entry name" value="Helicase/UvrB_N"/>
</dbReference>
<feature type="domain" description="Helicase ATP-binding" evidence="1">
    <location>
        <begin position="162"/>
        <end position="335"/>
    </location>
</feature>
<dbReference type="InterPro" id="IPR027417">
    <property type="entry name" value="P-loop_NTPase"/>
</dbReference>
<protein>
    <submittedName>
        <fullName evidence="2">DEAD/DEAH box helicase</fullName>
    </submittedName>
</protein>
<dbReference type="Proteomes" id="UP000278164">
    <property type="component" value="Unassembled WGS sequence"/>
</dbReference>
<dbReference type="PROSITE" id="PS51192">
    <property type="entry name" value="HELICASE_ATP_BIND_1"/>
    <property type="match status" value="1"/>
</dbReference>
<dbReference type="GO" id="GO:0032259">
    <property type="term" value="P:methylation"/>
    <property type="evidence" value="ECO:0007669"/>
    <property type="project" value="InterPro"/>
</dbReference>
<dbReference type="InterPro" id="IPR002052">
    <property type="entry name" value="DNA_methylase_N6_adenine_CS"/>
</dbReference>
<dbReference type="GO" id="GO:0009007">
    <property type="term" value="F:site-specific DNA-methyltransferase (adenine-specific) activity"/>
    <property type="evidence" value="ECO:0007669"/>
    <property type="project" value="UniProtKB-EC"/>
</dbReference>
<dbReference type="GO" id="GO:0016787">
    <property type="term" value="F:hydrolase activity"/>
    <property type="evidence" value="ECO:0007669"/>
    <property type="project" value="InterPro"/>
</dbReference>
<evidence type="ECO:0000259" key="1">
    <source>
        <dbReference type="PROSITE" id="PS51192"/>
    </source>
</evidence>
<gene>
    <name evidence="2" type="ORF">D7V78_03825</name>
</gene>
<keyword evidence="2" id="KW-0378">Hydrolase</keyword>
<dbReference type="Pfam" id="PF07669">
    <property type="entry name" value="Eco57I"/>
    <property type="match status" value="1"/>
</dbReference>
<dbReference type="OrthoDB" id="32195at2"/>
<dbReference type="Pfam" id="PF04851">
    <property type="entry name" value="ResIII"/>
    <property type="match status" value="1"/>
</dbReference>
<dbReference type="RefSeq" id="WP_121735068.1">
    <property type="nucleotide sequence ID" value="NZ_CAJSZN010000019.1"/>
</dbReference>
<dbReference type="SUPFAM" id="SSF52540">
    <property type="entry name" value="P-loop containing nucleoside triphosphate hydrolases"/>
    <property type="match status" value="1"/>
</dbReference>
<reference evidence="2 3" key="1">
    <citation type="submission" date="2018-09" db="EMBL/GenBank/DDBJ databases">
        <title>Murine metabolic-syndrome-specific gut microbial biobank.</title>
        <authorList>
            <person name="Liu C."/>
        </authorList>
    </citation>
    <scope>NUCLEOTIDE SEQUENCE [LARGE SCALE GENOMIC DNA]</scope>
    <source>
        <strain evidence="2 3">8-P5</strain>
    </source>
</reference>
<dbReference type="PROSITE" id="PS00092">
    <property type="entry name" value="N6_MTASE"/>
    <property type="match status" value="1"/>
</dbReference>
<dbReference type="GO" id="GO:0003677">
    <property type="term" value="F:DNA binding"/>
    <property type="evidence" value="ECO:0007669"/>
    <property type="project" value="InterPro"/>
</dbReference>
<keyword evidence="2" id="KW-0347">Helicase</keyword>
<comment type="caution">
    <text evidence="2">The sequence shown here is derived from an EMBL/GenBank/DDBJ whole genome shotgun (WGS) entry which is preliminary data.</text>
</comment>
<keyword evidence="2" id="KW-0067">ATP-binding</keyword>